<dbReference type="InterPro" id="IPR013918">
    <property type="entry name" value="Nucleotide_exch_fac_Fes1"/>
</dbReference>
<reference evidence="6" key="3">
    <citation type="submission" date="2014-01" db="EMBL/GenBank/DDBJ databases">
        <title>Evolution of pathogenesis and genome organization in the Tremellales.</title>
        <authorList>
            <person name="Cuomo C."/>
            <person name="Litvintseva A."/>
            <person name="Heitman J."/>
            <person name="Chen Y."/>
            <person name="Sun S."/>
            <person name="Springer D."/>
            <person name="Dromer F."/>
            <person name="Young S."/>
            <person name="Zeng Q."/>
            <person name="Chapman S."/>
            <person name="Gujja S."/>
            <person name="Saif S."/>
            <person name="Birren B."/>
        </authorList>
    </citation>
    <scope>NUCLEOTIDE SEQUENCE</scope>
    <source>
        <strain evidence="6">CBS 10118</strain>
    </source>
</reference>
<feature type="domain" description="Nucleotide exchange factor Fes1" evidence="5">
    <location>
        <begin position="4"/>
        <end position="156"/>
    </location>
</feature>
<dbReference type="Proteomes" id="UP000092730">
    <property type="component" value="Chromosome 5"/>
</dbReference>
<reference evidence="7" key="2">
    <citation type="submission" date="2013-07" db="EMBL/GenBank/DDBJ databases">
        <authorList>
            <consortium name="The Broad Institute Genome Sequencing Platform"/>
            <person name="Cuomo C."/>
            <person name="Litvintseva A."/>
            <person name="Chen Y."/>
            <person name="Heitman J."/>
            <person name="Sun S."/>
            <person name="Springer D."/>
            <person name="Dromer F."/>
            <person name="Young S.K."/>
            <person name="Zeng Q."/>
            <person name="Gargeya S."/>
            <person name="Fitzgerald M."/>
            <person name="Abouelleil A."/>
            <person name="Alvarado L."/>
            <person name="Berlin A.M."/>
            <person name="Chapman S.B."/>
            <person name="Dewar J."/>
            <person name="Goldberg J."/>
            <person name="Griggs A."/>
            <person name="Gujja S."/>
            <person name="Hansen M."/>
            <person name="Howarth C."/>
            <person name="Imamovic A."/>
            <person name="Larimer J."/>
            <person name="McCowan C."/>
            <person name="Murphy C."/>
            <person name="Pearson M."/>
            <person name="Priest M."/>
            <person name="Roberts A."/>
            <person name="Saif S."/>
            <person name="Shea T."/>
            <person name="Sykes S."/>
            <person name="Wortman J."/>
            <person name="Nusbaum C."/>
            <person name="Birren B."/>
        </authorList>
    </citation>
    <scope>NUCLEOTIDE SEQUENCE</scope>
    <source>
        <strain evidence="7">CBS 10118</strain>
    </source>
</reference>
<evidence type="ECO:0000256" key="1">
    <source>
        <dbReference type="ARBA" id="ARBA00011045"/>
    </source>
</evidence>
<reference evidence="6" key="1">
    <citation type="submission" date="2013-07" db="EMBL/GenBank/DDBJ databases">
        <title>The Genome Sequence of Cryptococcus bestiolae CBS10118.</title>
        <authorList>
            <consortium name="The Broad Institute Genome Sequencing Platform"/>
            <person name="Cuomo C."/>
            <person name="Litvintseva A."/>
            <person name="Chen Y."/>
            <person name="Heitman J."/>
            <person name="Sun S."/>
            <person name="Springer D."/>
            <person name="Dromer F."/>
            <person name="Young S.K."/>
            <person name="Zeng Q."/>
            <person name="Gargeya S."/>
            <person name="Fitzgerald M."/>
            <person name="Abouelleil A."/>
            <person name="Alvarado L."/>
            <person name="Berlin A.M."/>
            <person name="Chapman S.B."/>
            <person name="Dewar J."/>
            <person name="Goldberg J."/>
            <person name="Griggs A."/>
            <person name="Gujja S."/>
            <person name="Hansen M."/>
            <person name="Howarth C."/>
            <person name="Imamovic A."/>
            <person name="Larimer J."/>
            <person name="McCowan C."/>
            <person name="Murphy C."/>
            <person name="Pearson M."/>
            <person name="Priest M."/>
            <person name="Roberts A."/>
            <person name="Saif S."/>
            <person name="Shea T."/>
            <person name="Sykes S."/>
            <person name="Wortman J."/>
            <person name="Nusbaum C."/>
            <person name="Birren B."/>
        </authorList>
    </citation>
    <scope>NUCLEOTIDE SEQUENCE [LARGE SCALE GENOMIC DNA]</scope>
    <source>
        <strain evidence="6">CBS 10118</strain>
    </source>
</reference>
<dbReference type="EMBL" id="CP144545">
    <property type="protein sequence ID" value="WVW84637.1"/>
    <property type="molecule type" value="Genomic_DNA"/>
</dbReference>
<comment type="similarity">
    <text evidence="1">Belongs to the FES1 family.</text>
</comment>
<evidence type="ECO:0000259" key="5">
    <source>
        <dbReference type="Pfam" id="PF08609"/>
    </source>
</evidence>
<reference evidence="7" key="4">
    <citation type="submission" date="2024-02" db="EMBL/GenBank/DDBJ databases">
        <title>Comparative genomics of Cryptococcus and Kwoniella reveals pathogenesis evolution and contrasting modes of karyotype evolution via chromosome fusion or intercentromeric recombination.</title>
        <authorList>
            <person name="Coelho M.A."/>
            <person name="David-Palma M."/>
            <person name="Shea T."/>
            <person name="Bowers K."/>
            <person name="McGinley-Smith S."/>
            <person name="Mohammad A.W."/>
            <person name="Gnirke A."/>
            <person name="Yurkov A.M."/>
            <person name="Nowrousian M."/>
            <person name="Sun S."/>
            <person name="Cuomo C.A."/>
            <person name="Heitman J."/>
        </authorList>
    </citation>
    <scope>NUCLEOTIDE SEQUENCE</scope>
    <source>
        <strain evidence="7">CBS 10118</strain>
    </source>
</reference>
<dbReference type="InterPro" id="IPR050693">
    <property type="entry name" value="Hsp70_NEF-Inhibitors"/>
</dbReference>
<dbReference type="InterPro" id="IPR016024">
    <property type="entry name" value="ARM-type_fold"/>
</dbReference>
<keyword evidence="2" id="KW-0677">Repeat</keyword>
<dbReference type="EMBL" id="KI894022">
    <property type="protein sequence ID" value="OCF24606.1"/>
    <property type="molecule type" value="Genomic_DNA"/>
</dbReference>
<keyword evidence="8" id="KW-1185">Reference proteome</keyword>
<accession>A0A1B9G0S1</accession>
<dbReference type="OrthoDB" id="10250458at2759"/>
<dbReference type="SUPFAM" id="SSF48371">
    <property type="entry name" value="ARM repeat"/>
    <property type="match status" value="1"/>
</dbReference>
<dbReference type="Pfam" id="PF08609">
    <property type="entry name" value="Fes1"/>
    <property type="match status" value="1"/>
</dbReference>
<sequence length="401" mass="43854">MPDLNELLKWSIANSTLPPTTNQNGQQAATQEQVSSSEGGLTIRYNPPSQATHSGTSALHPTDGAPPDLSPASTPGPGTPTGELQSQTFPLPSTTTPKRDDLTTEMLDLILGKSDSITMKEKMAFAVDEGNPVEERVEALDDFEMLIELIDNANNMPILKLWQPLLGLLSSPEPEIVSNALWIIGTTVQNNIKAQAALYIHSAFPLILQSYLLSTSSPVRAKAIYALSASLKHWPLASQALSQSYPSDKDGKDITGYEVLLRGLGDTDKTVRKKVSFLISTLVLQSNDRYDDKELPNEVRNVIEELTKNTKKEEEKDGLIAGLSRGGIFAELLVQLKEVKEDNLEFEENALKGLINALKFDGLSTQEKEQFKGIWMGLSIQQREERGLDKDEIASADGLLA</sequence>
<dbReference type="AlphaFoldDB" id="A0A1B9G0S1"/>
<dbReference type="VEuPathDB" id="FungiDB:I302_06067"/>
<keyword evidence="3" id="KW-0175">Coiled coil</keyword>
<evidence type="ECO:0000256" key="4">
    <source>
        <dbReference type="SAM" id="MobiDB-lite"/>
    </source>
</evidence>
<evidence type="ECO:0000313" key="8">
    <source>
        <dbReference type="Proteomes" id="UP000092730"/>
    </source>
</evidence>
<feature type="coiled-coil region" evidence="3">
    <location>
        <begin position="329"/>
        <end position="357"/>
    </location>
</feature>
<dbReference type="PANTHER" id="PTHR19316">
    <property type="entry name" value="PROTEIN FOLDING REGULATOR"/>
    <property type="match status" value="1"/>
</dbReference>
<dbReference type="InterPro" id="IPR011989">
    <property type="entry name" value="ARM-like"/>
</dbReference>
<evidence type="ECO:0000256" key="2">
    <source>
        <dbReference type="ARBA" id="ARBA00022737"/>
    </source>
</evidence>
<feature type="compositionally biased region" description="Low complexity" evidence="4">
    <location>
        <begin position="20"/>
        <end position="33"/>
    </location>
</feature>
<name>A0A1B9G0S1_9TREE</name>
<feature type="region of interest" description="Disordered" evidence="4">
    <location>
        <begin position="15"/>
        <end position="101"/>
    </location>
</feature>
<dbReference type="PANTHER" id="PTHR19316:SF18">
    <property type="entry name" value="HSP70-BINDING PROTEIN 1"/>
    <property type="match status" value="1"/>
</dbReference>
<protein>
    <recommendedName>
        <fullName evidence="5">Nucleotide exchange factor Fes1 domain-containing protein</fullName>
    </recommendedName>
</protein>
<dbReference type="GeneID" id="30210466"/>
<feature type="compositionally biased region" description="Polar residues" evidence="4">
    <location>
        <begin position="83"/>
        <end position="96"/>
    </location>
</feature>
<dbReference type="RefSeq" id="XP_019045676.1">
    <property type="nucleotide sequence ID" value="XM_019192679.1"/>
</dbReference>
<evidence type="ECO:0000313" key="6">
    <source>
        <dbReference type="EMBL" id="OCF24606.1"/>
    </source>
</evidence>
<feature type="compositionally biased region" description="Polar residues" evidence="4">
    <location>
        <begin position="47"/>
        <end position="59"/>
    </location>
</feature>
<dbReference type="GO" id="GO:0000774">
    <property type="term" value="F:adenyl-nucleotide exchange factor activity"/>
    <property type="evidence" value="ECO:0007669"/>
    <property type="project" value="TreeGrafter"/>
</dbReference>
<dbReference type="Gene3D" id="1.25.10.10">
    <property type="entry name" value="Leucine-rich Repeat Variant"/>
    <property type="match status" value="1"/>
</dbReference>
<evidence type="ECO:0000313" key="7">
    <source>
        <dbReference type="EMBL" id="WVW84637.1"/>
    </source>
</evidence>
<dbReference type="GO" id="GO:0005783">
    <property type="term" value="C:endoplasmic reticulum"/>
    <property type="evidence" value="ECO:0007669"/>
    <property type="project" value="TreeGrafter"/>
</dbReference>
<organism evidence="6">
    <name type="scientific">Kwoniella bestiolae CBS 10118</name>
    <dbReference type="NCBI Taxonomy" id="1296100"/>
    <lineage>
        <taxon>Eukaryota</taxon>
        <taxon>Fungi</taxon>
        <taxon>Dikarya</taxon>
        <taxon>Basidiomycota</taxon>
        <taxon>Agaricomycotina</taxon>
        <taxon>Tremellomycetes</taxon>
        <taxon>Tremellales</taxon>
        <taxon>Cryptococcaceae</taxon>
        <taxon>Kwoniella</taxon>
    </lineage>
</organism>
<evidence type="ECO:0000256" key="3">
    <source>
        <dbReference type="SAM" id="Coils"/>
    </source>
</evidence>
<dbReference type="STRING" id="1296100.A0A1B9G0S1"/>
<dbReference type="KEGG" id="kbi:30210466"/>
<proteinExistence type="inferred from homology"/>
<gene>
    <name evidence="6" type="ORF">I302_06067</name>
    <name evidence="7" type="ORF">I302_106671</name>
</gene>